<keyword evidence="3" id="KW-0812">Transmembrane</keyword>
<feature type="transmembrane region" description="Helical" evidence="3">
    <location>
        <begin position="516"/>
        <end position="541"/>
    </location>
</feature>
<dbReference type="Pfam" id="PF00027">
    <property type="entry name" value="cNMP_binding"/>
    <property type="match status" value="1"/>
</dbReference>
<dbReference type="EMBL" id="QEAP01000001">
    <property type="protein sequence ID" value="TPX78694.1"/>
    <property type="molecule type" value="Genomic_DNA"/>
</dbReference>
<dbReference type="GO" id="GO:0098855">
    <property type="term" value="C:HCN channel complex"/>
    <property type="evidence" value="ECO:0007669"/>
    <property type="project" value="TreeGrafter"/>
</dbReference>
<feature type="compositionally biased region" description="Polar residues" evidence="2">
    <location>
        <begin position="1"/>
        <end position="10"/>
    </location>
</feature>
<dbReference type="PANTHER" id="PTHR45689:SF5">
    <property type="entry name" value="I[[H]] CHANNEL, ISOFORM E"/>
    <property type="match status" value="1"/>
</dbReference>
<dbReference type="SMART" id="SM00100">
    <property type="entry name" value="cNMP"/>
    <property type="match status" value="1"/>
</dbReference>
<evidence type="ECO:0000313" key="6">
    <source>
        <dbReference type="Proteomes" id="UP000320333"/>
    </source>
</evidence>
<gene>
    <name evidence="5" type="ORF">CcCBS67573_g00048</name>
</gene>
<dbReference type="GO" id="GO:0005249">
    <property type="term" value="F:voltage-gated potassium channel activity"/>
    <property type="evidence" value="ECO:0007669"/>
    <property type="project" value="TreeGrafter"/>
</dbReference>
<evidence type="ECO:0000256" key="1">
    <source>
        <dbReference type="SAM" id="Coils"/>
    </source>
</evidence>
<accession>A0A507FR08</accession>
<dbReference type="InterPro" id="IPR000595">
    <property type="entry name" value="cNMP-bd_dom"/>
</dbReference>
<dbReference type="InterPro" id="IPR018488">
    <property type="entry name" value="cNMP-bd_CS"/>
</dbReference>
<feature type="compositionally biased region" description="Basic and acidic residues" evidence="2">
    <location>
        <begin position="160"/>
        <end position="169"/>
    </location>
</feature>
<feature type="domain" description="Cyclic nucleotide-binding" evidence="4">
    <location>
        <begin position="699"/>
        <end position="814"/>
    </location>
</feature>
<dbReference type="SUPFAM" id="SSF81324">
    <property type="entry name" value="Voltage-gated potassium channels"/>
    <property type="match status" value="1"/>
</dbReference>
<feature type="transmembrane region" description="Helical" evidence="3">
    <location>
        <begin position="385"/>
        <end position="402"/>
    </location>
</feature>
<dbReference type="OrthoDB" id="2152421at2759"/>
<feature type="region of interest" description="Disordered" evidence="2">
    <location>
        <begin position="1"/>
        <end position="37"/>
    </location>
</feature>
<dbReference type="InterPro" id="IPR051413">
    <property type="entry name" value="K/Na_HCN_channel"/>
</dbReference>
<feature type="compositionally biased region" description="Pro residues" evidence="2">
    <location>
        <begin position="303"/>
        <end position="312"/>
    </location>
</feature>
<dbReference type="GO" id="GO:0003254">
    <property type="term" value="P:regulation of membrane depolarization"/>
    <property type="evidence" value="ECO:0007669"/>
    <property type="project" value="TreeGrafter"/>
</dbReference>
<evidence type="ECO:0000256" key="2">
    <source>
        <dbReference type="SAM" id="MobiDB-lite"/>
    </source>
</evidence>
<evidence type="ECO:0000259" key="4">
    <source>
        <dbReference type="PROSITE" id="PS50042"/>
    </source>
</evidence>
<proteinExistence type="predicted"/>
<dbReference type="GO" id="GO:0035725">
    <property type="term" value="P:sodium ion transmembrane transport"/>
    <property type="evidence" value="ECO:0007669"/>
    <property type="project" value="TreeGrafter"/>
</dbReference>
<dbReference type="AlphaFoldDB" id="A0A507FR08"/>
<feature type="region of interest" description="Disordered" evidence="2">
    <location>
        <begin position="135"/>
        <end position="175"/>
    </location>
</feature>
<dbReference type="InterPro" id="IPR014710">
    <property type="entry name" value="RmlC-like_jellyroll"/>
</dbReference>
<keyword evidence="1" id="KW-0175">Coiled coil</keyword>
<feature type="region of interest" description="Disordered" evidence="2">
    <location>
        <begin position="76"/>
        <end position="102"/>
    </location>
</feature>
<dbReference type="STRING" id="246404.A0A507FR08"/>
<dbReference type="PRINTS" id="PR00103">
    <property type="entry name" value="CAMPKINASE"/>
</dbReference>
<dbReference type="Gene3D" id="1.10.287.70">
    <property type="match status" value="1"/>
</dbReference>
<protein>
    <recommendedName>
        <fullName evidence="4">Cyclic nucleotide-binding domain-containing protein</fullName>
    </recommendedName>
</protein>
<dbReference type="Gene3D" id="2.60.120.10">
    <property type="entry name" value="Jelly Rolls"/>
    <property type="match status" value="1"/>
</dbReference>
<dbReference type="SUPFAM" id="SSF51206">
    <property type="entry name" value="cAMP-binding domain-like"/>
    <property type="match status" value="1"/>
</dbReference>
<feature type="compositionally biased region" description="Polar residues" evidence="2">
    <location>
        <begin position="135"/>
        <end position="156"/>
    </location>
</feature>
<keyword evidence="3" id="KW-1133">Transmembrane helix</keyword>
<name>A0A507FR08_9FUNG</name>
<dbReference type="PROSITE" id="PS50042">
    <property type="entry name" value="CNMP_BINDING_3"/>
    <property type="match status" value="1"/>
</dbReference>
<dbReference type="Gene3D" id="1.10.287.630">
    <property type="entry name" value="Helix hairpin bin"/>
    <property type="match status" value="1"/>
</dbReference>
<evidence type="ECO:0000313" key="5">
    <source>
        <dbReference type="EMBL" id="TPX78694.1"/>
    </source>
</evidence>
<organism evidence="5 6">
    <name type="scientific">Chytriomyces confervae</name>
    <dbReference type="NCBI Taxonomy" id="246404"/>
    <lineage>
        <taxon>Eukaryota</taxon>
        <taxon>Fungi</taxon>
        <taxon>Fungi incertae sedis</taxon>
        <taxon>Chytridiomycota</taxon>
        <taxon>Chytridiomycota incertae sedis</taxon>
        <taxon>Chytridiomycetes</taxon>
        <taxon>Chytridiales</taxon>
        <taxon>Chytriomycetaceae</taxon>
        <taxon>Chytriomyces</taxon>
    </lineage>
</organism>
<feature type="coiled-coil region" evidence="1">
    <location>
        <begin position="46"/>
        <end position="73"/>
    </location>
</feature>
<dbReference type="PANTHER" id="PTHR45689">
    <property type="entry name" value="I[[H]] CHANNEL, ISOFORM E"/>
    <property type="match status" value="1"/>
</dbReference>
<dbReference type="InterPro" id="IPR018490">
    <property type="entry name" value="cNMP-bd_dom_sf"/>
</dbReference>
<keyword evidence="3" id="KW-0472">Membrane</keyword>
<feature type="transmembrane region" description="Helical" evidence="3">
    <location>
        <begin position="592"/>
        <end position="619"/>
    </location>
</feature>
<dbReference type="CDD" id="cd00038">
    <property type="entry name" value="CAP_ED"/>
    <property type="match status" value="1"/>
</dbReference>
<dbReference type="PROSITE" id="PS00889">
    <property type="entry name" value="CNMP_BINDING_2"/>
    <property type="match status" value="1"/>
</dbReference>
<dbReference type="Proteomes" id="UP000320333">
    <property type="component" value="Unassembled WGS sequence"/>
</dbReference>
<sequence>MDALQPSSERGTAGTLVVPKRKPAFPAPAISTSSNSPTFDDCLKQLTHFNSQLQNQQLQLKQLQSSVSKYVERIRNTVGSSTRSSPDSDSEGGPGPDHLMHRNSSKITDVAGEIYLAESIGSAVQKYRAARINSESLETSGRQGSSENDGLSNPKSGRSLGKELESNHKLDKRRRSSLVASGIVLEIDFSGADMVKPPEGGNGFGPMQSSRRSSGVMVKNSLGLAINMPDDTNFAELPPSSRRRSSPLASSFSHMFKPAIIHSASLRETSHDNVESSVLIDQGSNPQQAPAIFSKSFTAPLNAPTPPTPAPIHPKQEKPNIEKPLPMRKSLLHRICVWLFVDALFQELGENNYKSNSTGRGNGGDKSPVDSARIVGINLNSRFNVVWEFIMSGIYLFVLIKIPMITSFSHEISVSIDVSRGLTAVFAVATFLNCFTAPGTTTRHRITRYLTKGFFGDLIGTIPFDMILADHIPFSETLLLLRLVHVRNVVRIYNTNPIYVAGSHILQKMFKVGSSFMSIFMLGGVLITFLHLHGCFIFLFGKLTHFEAASWVAIHHILDASLADQYIWAYFAAVANTFPITGYQPSDPYEQLVAIITALIGAVLYAILVGTISSFSFGLDSSGRRYKEKIDEVHEYMTYRKLSEPIKMKVRQYYELKYKGKYFDEEAILSEMNESLKQEIAVHNCRDLIAKVPFLNRDVGDGRDAHFLGRIAKVLRPVYFIEGDLIFDQGWVGNEMYFIQQGCVAIIVNGNRVGELRDGAFFGEVALLGEIPRTATIVAAGNTVLYSFGRSDFSAILKDYEDMALRIKLVYEERMAKIEKEKDEKAKKEAGALDTK</sequence>
<comment type="caution">
    <text evidence="5">The sequence shown here is derived from an EMBL/GenBank/DDBJ whole genome shotgun (WGS) entry which is preliminary data.</text>
</comment>
<evidence type="ECO:0000256" key="3">
    <source>
        <dbReference type="SAM" id="Phobius"/>
    </source>
</evidence>
<feature type="region of interest" description="Disordered" evidence="2">
    <location>
        <begin position="297"/>
        <end position="319"/>
    </location>
</feature>
<reference evidence="5 6" key="1">
    <citation type="journal article" date="2019" name="Sci. Rep.">
        <title>Comparative genomics of chytrid fungi reveal insights into the obligate biotrophic and pathogenic lifestyle of Synchytrium endobioticum.</title>
        <authorList>
            <person name="van de Vossenberg B.T.L.H."/>
            <person name="Warris S."/>
            <person name="Nguyen H.D.T."/>
            <person name="van Gent-Pelzer M.P.E."/>
            <person name="Joly D.L."/>
            <person name="van de Geest H.C."/>
            <person name="Bonants P.J.M."/>
            <person name="Smith D.S."/>
            <person name="Levesque C.A."/>
            <person name="van der Lee T.A.J."/>
        </authorList>
    </citation>
    <scope>NUCLEOTIDE SEQUENCE [LARGE SCALE GENOMIC DNA]</scope>
    <source>
        <strain evidence="5 6">CBS 675.73</strain>
    </source>
</reference>
<keyword evidence="6" id="KW-1185">Reference proteome</keyword>